<dbReference type="EMBL" id="BARS01015439">
    <property type="protein sequence ID" value="GAF90471.1"/>
    <property type="molecule type" value="Genomic_DNA"/>
</dbReference>
<reference evidence="1" key="1">
    <citation type="journal article" date="2014" name="Front. Microbiol.">
        <title>High frequency of phylogenetically diverse reductive dehalogenase-homologous genes in deep subseafloor sedimentary metagenomes.</title>
        <authorList>
            <person name="Kawai M."/>
            <person name="Futagami T."/>
            <person name="Toyoda A."/>
            <person name="Takaki Y."/>
            <person name="Nishi S."/>
            <person name="Hori S."/>
            <person name="Arai W."/>
            <person name="Tsubouchi T."/>
            <person name="Morono Y."/>
            <person name="Uchiyama I."/>
            <person name="Ito T."/>
            <person name="Fujiyama A."/>
            <person name="Inagaki F."/>
            <person name="Takami H."/>
        </authorList>
    </citation>
    <scope>NUCLEOTIDE SEQUENCE</scope>
    <source>
        <strain evidence="1">Expedition CK06-06</strain>
    </source>
</reference>
<evidence type="ECO:0000313" key="1">
    <source>
        <dbReference type="EMBL" id="GAF90471.1"/>
    </source>
</evidence>
<sequence length="126" mass="14419">MSVEPTRTVDITHLIPGPARPTDLLMSIAGITSRREATRLLVQGAVELHHPDWLSPLVITTDEPIVPHDGLVLHVGKRRWYRLKISPVFAEVYEFTSLEDERAFLESCPYMTQEAIERTIKDDWVE</sequence>
<name>X0TTG1_9ZZZZ</name>
<evidence type="ECO:0008006" key="2">
    <source>
        <dbReference type="Google" id="ProtNLM"/>
    </source>
</evidence>
<organism evidence="1">
    <name type="scientific">marine sediment metagenome</name>
    <dbReference type="NCBI Taxonomy" id="412755"/>
    <lineage>
        <taxon>unclassified sequences</taxon>
        <taxon>metagenomes</taxon>
        <taxon>ecological metagenomes</taxon>
    </lineage>
</organism>
<dbReference type="InterPro" id="IPR036986">
    <property type="entry name" value="S4_RNA-bd_sf"/>
</dbReference>
<dbReference type="SUPFAM" id="SSF55174">
    <property type="entry name" value="Alpha-L RNA-binding motif"/>
    <property type="match status" value="1"/>
</dbReference>
<comment type="caution">
    <text evidence="1">The sequence shown here is derived from an EMBL/GenBank/DDBJ whole genome shotgun (WGS) entry which is preliminary data.</text>
</comment>
<dbReference type="GO" id="GO:0003723">
    <property type="term" value="F:RNA binding"/>
    <property type="evidence" value="ECO:0007669"/>
    <property type="project" value="InterPro"/>
</dbReference>
<gene>
    <name evidence="1" type="ORF">S01H1_25546</name>
</gene>
<dbReference type="Gene3D" id="3.10.290.10">
    <property type="entry name" value="RNA-binding S4 domain"/>
    <property type="match status" value="1"/>
</dbReference>
<dbReference type="AlphaFoldDB" id="X0TTG1"/>
<protein>
    <recommendedName>
        <fullName evidence="2">RNA-binding S4 domain-containing protein</fullName>
    </recommendedName>
</protein>
<accession>X0TTG1</accession>
<proteinExistence type="predicted"/>